<dbReference type="Pfam" id="PF11320">
    <property type="entry name" value="DUF3122"/>
    <property type="match status" value="1"/>
</dbReference>
<name>A0A2W4XYI9_9CYAN</name>
<sequence length="171" mass="18801">MHHAWRSLRILFLALMLGCLLLLALAQPALASVHTYHEQPGQTTYRSRQSLRDQTDLAWQATVFKRYTSGVFQGTYLRLVGFPGQVATAAEVDLTITTGTTAQWQAPPQLDPQTQALPEGVAQYSLDTLLAGLQGPIPLTLLVPLRGGGRARLVAAPYVVAEWLEIYSMEE</sequence>
<dbReference type="AlphaFoldDB" id="A0A2W4XYI9"/>
<feature type="signal peptide" evidence="1">
    <location>
        <begin position="1"/>
        <end position="31"/>
    </location>
</feature>
<gene>
    <name evidence="2" type="ORF">DCF17_12925</name>
</gene>
<accession>A0A2W4XYI9</accession>
<reference evidence="2 3" key="2">
    <citation type="submission" date="2018-06" db="EMBL/GenBank/DDBJ databases">
        <title>Metagenomic assembly of (sub)arctic Cyanobacteria and their associated microbiome from non-axenic cultures.</title>
        <authorList>
            <person name="Baurain D."/>
        </authorList>
    </citation>
    <scope>NUCLEOTIDE SEQUENCE [LARGE SCALE GENOMIC DNA]</scope>
    <source>
        <strain evidence="2">ULC041bin1</strain>
    </source>
</reference>
<evidence type="ECO:0000256" key="1">
    <source>
        <dbReference type="SAM" id="SignalP"/>
    </source>
</evidence>
<dbReference type="EMBL" id="QBMN01000084">
    <property type="protein sequence ID" value="PZO39745.1"/>
    <property type="molecule type" value="Genomic_DNA"/>
</dbReference>
<dbReference type="Proteomes" id="UP000249081">
    <property type="component" value="Unassembled WGS sequence"/>
</dbReference>
<proteinExistence type="predicted"/>
<protein>
    <recommendedName>
        <fullName evidence="4">DUF3122 domain-containing protein</fullName>
    </recommendedName>
</protein>
<organism evidence="2 3">
    <name type="scientific">Shackletoniella antarctica</name>
    <dbReference type="NCBI Taxonomy" id="268115"/>
    <lineage>
        <taxon>Bacteria</taxon>
        <taxon>Bacillati</taxon>
        <taxon>Cyanobacteriota</taxon>
        <taxon>Cyanophyceae</taxon>
        <taxon>Oculatellales</taxon>
        <taxon>Oculatellaceae</taxon>
        <taxon>Shackletoniella</taxon>
    </lineage>
</organism>
<evidence type="ECO:0008006" key="4">
    <source>
        <dbReference type="Google" id="ProtNLM"/>
    </source>
</evidence>
<evidence type="ECO:0000313" key="3">
    <source>
        <dbReference type="Proteomes" id="UP000249081"/>
    </source>
</evidence>
<comment type="caution">
    <text evidence="2">The sequence shown here is derived from an EMBL/GenBank/DDBJ whole genome shotgun (WGS) entry which is preliminary data.</text>
</comment>
<dbReference type="InterPro" id="IPR021469">
    <property type="entry name" value="DUF3122"/>
</dbReference>
<feature type="chain" id="PRO_5016038440" description="DUF3122 domain-containing protein" evidence="1">
    <location>
        <begin position="32"/>
        <end position="171"/>
    </location>
</feature>
<keyword evidence="1" id="KW-0732">Signal</keyword>
<evidence type="ECO:0000313" key="2">
    <source>
        <dbReference type="EMBL" id="PZO39745.1"/>
    </source>
</evidence>
<reference evidence="3" key="1">
    <citation type="submission" date="2018-04" db="EMBL/GenBank/DDBJ databases">
        <authorList>
            <person name="Cornet L."/>
        </authorList>
    </citation>
    <scope>NUCLEOTIDE SEQUENCE [LARGE SCALE GENOMIC DNA]</scope>
</reference>